<proteinExistence type="predicted"/>
<comment type="caution">
    <text evidence="2">The sequence shown here is derived from an EMBL/GenBank/DDBJ whole genome shotgun (WGS) entry which is preliminary data.</text>
</comment>
<organism evidence="2">
    <name type="scientific">marine sediment metagenome</name>
    <dbReference type="NCBI Taxonomy" id="412755"/>
    <lineage>
        <taxon>unclassified sequences</taxon>
        <taxon>metagenomes</taxon>
        <taxon>ecological metagenomes</taxon>
    </lineage>
</organism>
<keyword evidence="1" id="KW-0472">Membrane</keyword>
<feature type="transmembrane region" description="Helical" evidence="1">
    <location>
        <begin position="54"/>
        <end position="73"/>
    </location>
</feature>
<name>X0YER3_9ZZZZ</name>
<keyword evidence="1" id="KW-0812">Transmembrane</keyword>
<evidence type="ECO:0000256" key="1">
    <source>
        <dbReference type="SAM" id="Phobius"/>
    </source>
</evidence>
<feature type="transmembrane region" description="Helical" evidence="1">
    <location>
        <begin position="85"/>
        <end position="103"/>
    </location>
</feature>
<feature type="transmembrane region" description="Helical" evidence="1">
    <location>
        <begin position="20"/>
        <end position="42"/>
    </location>
</feature>
<reference evidence="2" key="1">
    <citation type="journal article" date="2014" name="Front. Microbiol.">
        <title>High frequency of phylogenetically diverse reductive dehalogenase-homologous genes in deep subseafloor sedimentary metagenomes.</title>
        <authorList>
            <person name="Kawai M."/>
            <person name="Futagami T."/>
            <person name="Toyoda A."/>
            <person name="Takaki Y."/>
            <person name="Nishi S."/>
            <person name="Hori S."/>
            <person name="Arai W."/>
            <person name="Tsubouchi T."/>
            <person name="Morono Y."/>
            <person name="Uchiyama I."/>
            <person name="Ito T."/>
            <person name="Fujiyama A."/>
            <person name="Inagaki F."/>
            <person name="Takami H."/>
        </authorList>
    </citation>
    <scope>NUCLEOTIDE SEQUENCE</scope>
    <source>
        <strain evidence="2">Expedition CK06-06</strain>
    </source>
</reference>
<accession>X0YER3</accession>
<protein>
    <submittedName>
        <fullName evidence="2">Uncharacterized protein</fullName>
    </submittedName>
</protein>
<dbReference type="AlphaFoldDB" id="X0YER3"/>
<feature type="non-terminal residue" evidence="2">
    <location>
        <position position="104"/>
    </location>
</feature>
<keyword evidence="1" id="KW-1133">Transmembrane helix</keyword>
<gene>
    <name evidence="2" type="ORF">S01H1_83680</name>
</gene>
<sequence>MFFTVIIYERGNTLLDTINFLNILVFMAVIYISFIIRLIGAYRTVNDPIFKRAFLSLAIMSICFIMTLVCLLIDRITIILGSQGFTAFYFMAWIFVIIGFLGAY</sequence>
<dbReference type="EMBL" id="BARS01056940">
    <property type="protein sequence ID" value="GAG47173.1"/>
    <property type="molecule type" value="Genomic_DNA"/>
</dbReference>
<evidence type="ECO:0000313" key="2">
    <source>
        <dbReference type="EMBL" id="GAG47173.1"/>
    </source>
</evidence>